<dbReference type="KEGG" id="pbu:L21SP3_00694"/>
<proteinExistence type="predicted"/>
<dbReference type="STRING" id="1940790.L21SP3_00694"/>
<protein>
    <submittedName>
        <fullName evidence="2">Uncharacterized protein</fullName>
    </submittedName>
</protein>
<gene>
    <name evidence="2" type="ORF">L21SP3_00694</name>
</gene>
<feature type="transmembrane region" description="Helical" evidence="1">
    <location>
        <begin position="137"/>
        <end position="161"/>
    </location>
</feature>
<feature type="transmembrane region" description="Helical" evidence="1">
    <location>
        <begin position="390"/>
        <end position="408"/>
    </location>
</feature>
<organism evidence="2 3">
    <name type="scientific">Sedimentisphaera cyanobacteriorum</name>
    <dbReference type="NCBI Taxonomy" id="1940790"/>
    <lineage>
        <taxon>Bacteria</taxon>
        <taxon>Pseudomonadati</taxon>
        <taxon>Planctomycetota</taxon>
        <taxon>Phycisphaerae</taxon>
        <taxon>Sedimentisphaerales</taxon>
        <taxon>Sedimentisphaeraceae</taxon>
        <taxon>Sedimentisphaera</taxon>
    </lineage>
</organism>
<feature type="transmembrane region" description="Helical" evidence="1">
    <location>
        <begin position="189"/>
        <end position="211"/>
    </location>
</feature>
<name>A0A1Q2HNK0_9BACT</name>
<accession>A0A1Q2HNK0</accession>
<keyword evidence="1" id="KW-0812">Transmembrane</keyword>
<reference evidence="3" key="1">
    <citation type="submission" date="2017-02" db="EMBL/GenBank/DDBJ databases">
        <title>Comparative genomics and description of representatives of a novel lineage of planctomycetes thriving in anoxic sediments.</title>
        <authorList>
            <person name="Spring S."/>
            <person name="Bunk B."/>
            <person name="Sproer C."/>
            <person name="Klenk H.-P."/>
        </authorList>
    </citation>
    <scope>NUCLEOTIDE SEQUENCE [LARGE SCALE GENOMIC DNA]</scope>
    <source>
        <strain evidence="3">L21-RPul-D3</strain>
    </source>
</reference>
<sequence length="540" mass="61832">MVSMDKFSKITEFYSSHKGRLLIILLIPLVLLAPYIAGYLFSGSTFFTGYLMNSHDQNIYYSFMKQAQEGHIRFLNLCCDIPHEREYIHTLFLFLGGVSGLLYLPLGFVYLVSKYVFAVLFGFAAWEMLKKVLTGSWLTTGLLALMLGSGFGLFGKIYSFISGVEVSGETMSSFPGDLWMPEMTIWNSINYTPLFIWSYLLIVLIYGGIYFGEKRESFKPFLLSAISVFLIGLSHSYDLVPIAFISFSLFLLFRICKAWRFRMRVFWGYFTYGVLFLASLIYQYYVLKTNSGFSLWAEKNVNLPPNFLVILAGFGLLSLGYIECIVRLPKFKQMGIELKFLSIWLLLQTALMYSPFDFSRRFILGICVPLAVFFVLFLKRLAKTKLPPKLTYPLCGLLLCITFLTPAYQVAANFGKVYIKDARFFYTQDAFEAYSFISENLTEDDVLLSGIKESNRALRFSSAPVVAGSTQQTPEAVRRETEILFSEAREGLKDFARQRAVTHILVNKNEQGRFISVNENFLDNSETLFENDSYIFCEIE</sequence>
<evidence type="ECO:0000313" key="2">
    <source>
        <dbReference type="EMBL" id="AQQ08901.1"/>
    </source>
</evidence>
<keyword evidence="1" id="KW-0472">Membrane</keyword>
<evidence type="ECO:0000256" key="1">
    <source>
        <dbReference type="SAM" id="Phobius"/>
    </source>
</evidence>
<keyword evidence="1" id="KW-1133">Transmembrane helix</keyword>
<feature type="transmembrane region" description="Helical" evidence="1">
    <location>
        <begin position="21"/>
        <end position="42"/>
    </location>
</feature>
<dbReference type="Proteomes" id="UP000188273">
    <property type="component" value="Chromosome"/>
</dbReference>
<feature type="transmembrane region" description="Helical" evidence="1">
    <location>
        <begin position="362"/>
        <end position="378"/>
    </location>
</feature>
<dbReference type="EMBL" id="CP019633">
    <property type="protein sequence ID" value="AQQ08901.1"/>
    <property type="molecule type" value="Genomic_DNA"/>
</dbReference>
<feature type="transmembrane region" description="Helical" evidence="1">
    <location>
        <begin position="338"/>
        <end position="356"/>
    </location>
</feature>
<feature type="transmembrane region" description="Helical" evidence="1">
    <location>
        <begin position="242"/>
        <end position="259"/>
    </location>
</feature>
<feature type="transmembrane region" description="Helical" evidence="1">
    <location>
        <begin position="307"/>
        <end position="326"/>
    </location>
</feature>
<keyword evidence="3" id="KW-1185">Reference proteome</keyword>
<evidence type="ECO:0000313" key="3">
    <source>
        <dbReference type="Proteomes" id="UP000188273"/>
    </source>
</evidence>
<feature type="transmembrane region" description="Helical" evidence="1">
    <location>
        <begin position="101"/>
        <end position="125"/>
    </location>
</feature>
<dbReference type="AlphaFoldDB" id="A0A1Q2HNK0"/>
<feature type="transmembrane region" description="Helical" evidence="1">
    <location>
        <begin position="266"/>
        <end position="287"/>
    </location>
</feature>